<feature type="transmembrane region" description="Helical" evidence="7">
    <location>
        <begin position="124"/>
        <end position="145"/>
    </location>
</feature>
<evidence type="ECO:0000256" key="1">
    <source>
        <dbReference type="ARBA" id="ARBA00004651"/>
    </source>
</evidence>
<keyword evidence="5 7" id="KW-0472">Membrane</keyword>
<keyword evidence="3 7" id="KW-0812">Transmembrane</keyword>
<dbReference type="InterPro" id="IPR051461">
    <property type="entry name" value="UPF0750_membrane"/>
</dbReference>
<dbReference type="Proteomes" id="UP000288943">
    <property type="component" value="Chromosome"/>
</dbReference>
<dbReference type="Pfam" id="PF02588">
    <property type="entry name" value="YitT_membrane"/>
    <property type="match status" value="1"/>
</dbReference>
<feature type="compositionally biased region" description="Basic and acidic residues" evidence="6">
    <location>
        <begin position="303"/>
        <end position="319"/>
    </location>
</feature>
<name>A0A410WRH5_9BACL</name>
<evidence type="ECO:0000256" key="5">
    <source>
        <dbReference type="ARBA" id="ARBA00023136"/>
    </source>
</evidence>
<keyword evidence="2" id="KW-1003">Cell membrane</keyword>
<dbReference type="GO" id="GO:0005886">
    <property type="term" value="C:plasma membrane"/>
    <property type="evidence" value="ECO:0007669"/>
    <property type="project" value="UniProtKB-SubCell"/>
</dbReference>
<dbReference type="RefSeq" id="WP_042232120.1">
    <property type="nucleotide sequence ID" value="NZ_CP026520.1"/>
</dbReference>
<dbReference type="KEGG" id="pchi:PC41400_04030"/>
<accession>A0A410WRH5</accession>
<dbReference type="PANTHER" id="PTHR33545:SF3">
    <property type="entry name" value="UPF0750 MEMBRANE PROTEIN YQFU"/>
    <property type="match status" value="1"/>
</dbReference>
<keyword evidence="11" id="KW-1185">Reference proteome</keyword>
<feature type="transmembrane region" description="Helical" evidence="7">
    <location>
        <begin position="94"/>
        <end position="112"/>
    </location>
</feature>
<dbReference type="Proteomes" id="UP001527202">
    <property type="component" value="Unassembled WGS sequence"/>
</dbReference>
<feature type="transmembrane region" description="Helical" evidence="7">
    <location>
        <begin position="166"/>
        <end position="184"/>
    </location>
</feature>
<feature type="transmembrane region" description="Helical" evidence="7">
    <location>
        <begin position="28"/>
        <end position="49"/>
    </location>
</feature>
<protein>
    <submittedName>
        <fullName evidence="9">YitT family protein</fullName>
    </submittedName>
</protein>
<evidence type="ECO:0000256" key="7">
    <source>
        <dbReference type="SAM" id="Phobius"/>
    </source>
</evidence>
<evidence type="ECO:0000256" key="2">
    <source>
        <dbReference type="ARBA" id="ARBA00022475"/>
    </source>
</evidence>
<evidence type="ECO:0000256" key="6">
    <source>
        <dbReference type="SAM" id="MobiDB-lite"/>
    </source>
</evidence>
<evidence type="ECO:0000313" key="8">
    <source>
        <dbReference type="EMBL" id="MCY9594660.1"/>
    </source>
</evidence>
<dbReference type="GeneID" id="95373987"/>
<feature type="region of interest" description="Disordered" evidence="6">
    <location>
        <begin position="292"/>
        <end position="323"/>
    </location>
</feature>
<comment type="subcellular location">
    <subcellularLocation>
        <location evidence="1">Cell membrane</location>
        <topology evidence="1">Multi-pass membrane protein</topology>
    </subcellularLocation>
</comment>
<dbReference type="AlphaFoldDB" id="A0A410WRH5"/>
<keyword evidence="4 7" id="KW-1133">Transmembrane helix</keyword>
<dbReference type="EMBL" id="CP026520">
    <property type="protein sequence ID" value="QAV16897.1"/>
    <property type="molecule type" value="Genomic_DNA"/>
</dbReference>
<sequence>MKLLQNVRMGPAGEVLGGWSLAQWCFKLLMVICGSVLAAVGLELFLIPNRMLVGGMTGLSALAAHFTEMRLGLFLFVLNLPLILLSYRKVRRNFAVLTVLGLLVFSLSALILHPVPALIENPMMAAFCGGAALGLGIGLVIRYGATLDTLETRDHTEKLVKFGFKDQDFMLLNCFILAGAGFIYGWDQAMYSILAYLLAYETVHFSLRGFSVHRRITIVSGHCAEIEKEMEARLGRKASDCEAEEAEKREAAAKRAMPEERHAYGLERAAERFFSRRSGRVIANFRPVEPCESAGGGATGSIREPDERAPNEARSESFSRSRGRSLSYTIHFMEEARMKAIVKAIDPAAGIVTDSRGRRRDGSLAE</sequence>
<gene>
    <name evidence="8" type="ORF">M5X16_02600</name>
    <name evidence="9" type="ORF">PC41400_04030</name>
</gene>
<proteinExistence type="predicted"/>
<dbReference type="EMBL" id="JAMDMJ010000002">
    <property type="protein sequence ID" value="MCY9594660.1"/>
    <property type="molecule type" value="Genomic_DNA"/>
</dbReference>
<dbReference type="InterPro" id="IPR003740">
    <property type="entry name" value="YitT"/>
</dbReference>
<evidence type="ECO:0000256" key="4">
    <source>
        <dbReference type="ARBA" id="ARBA00022989"/>
    </source>
</evidence>
<evidence type="ECO:0000313" key="10">
    <source>
        <dbReference type="Proteomes" id="UP000288943"/>
    </source>
</evidence>
<dbReference type="OrthoDB" id="9779786at2"/>
<dbReference type="PANTHER" id="PTHR33545">
    <property type="entry name" value="UPF0750 MEMBRANE PROTEIN YITT-RELATED"/>
    <property type="match status" value="1"/>
</dbReference>
<evidence type="ECO:0000256" key="3">
    <source>
        <dbReference type="ARBA" id="ARBA00022692"/>
    </source>
</evidence>
<reference evidence="9 10" key="1">
    <citation type="submission" date="2018-01" db="EMBL/GenBank/DDBJ databases">
        <title>The whole genome sequencing and assembly of Paenibacillus chitinolyticus KCCM 41400 strain.</title>
        <authorList>
            <person name="Kim J.-Y."/>
            <person name="Park M.-K."/>
            <person name="Lee Y.-J."/>
            <person name="Yi H."/>
            <person name="Bahn Y.-S."/>
            <person name="Kim J.F."/>
            <person name="Lee D.-W."/>
        </authorList>
    </citation>
    <scope>NUCLEOTIDE SEQUENCE [LARGE SCALE GENOMIC DNA]</scope>
    <source>
        <strain evidence="9 10">KCCM 41400</strain>
    </source>
</reference>
<organism evidence="9 10">
    <name type="scientific">Paenibacillus chitinolyticus</name>
    <dbReference type="NCBI Taxonomy" id="79263"/>
    <lineage>
        <taxon>Bacteria</taxon>
        <taxon>Bacillati</taxon>
        <taxon>Bacillota</taxon>
        <taxon>Bacilli</taxon>
        <taxon>Bacillales</taxon>
        <taxon>Paenibacillaceae</taxon>
        <taxon>Paenibacillus</taxon>
    </lineage>
</organism>
<evidence type="ECO:0000313" key="9">
    <source>
        <dbReference type="EMBL" id="QAV16897.1"/>
    </source>
</evidence>
<reference evidence="8 11" key="2">
    <citation type="submission" date="2022-05" db="EMBL/GenBank/DDBJ databases">
        <title>Genome Sequencing of Bee-Associated Microbes.</title>
        <authorList>
            <person name="Dunlap C."/>
        </authorList>
    </citation>
    <scope>NUCLEOTIDE SEQUENCE [LARGE SCALE GENOMIC DNA]</scope>
    <source>
        <strain evidence="8 11">NRRL B-23120</strain>
    </source>
</reference>
<evidence type="ECO:0000313" key="11">
    <source>
        <dbReference type="Proteomes" id="UP001527202"/>
    </source>
</evidence>
<feature type="transmembrane region" description="Helical" evidence="7">
    <location>
        <begin position="69"/>
        <end position="87"/>
    </location>
</feature>